<feature type="compositionally biased region" description="Gly residues" evidence="9">
    <location>
        <begin position="422"/>
        <end position="431"/>
    </location>
</feature>
<feature type="region of interest" description="Disordered" evidence="9">
    <location>
        <begin position="325"/>
        <end position="360"/>
    </location>
</feature>
<name>A0A835W260_CHLIN</name>
<dbReference type="InterPro" id="IPR051359">
    <property type="entry name" value="CaCA_antiporter"/>
</dbReference>
<dbReference type="InterPro" id="IPR044880">
    <property type="entry name" value="NCX_ion-bd_dom_sf"/>
</dbReference>
<feature type="transmembrane region" description="Helical" evidence="10">
    <location>
        <begin position="236"/>
        <end position="254"/>
    </location>
</feature>
<dbReference type="PANTHER" id="PTHR12266">
    <property type="entry name" value="NA+/CA2+ K+ INDEPENDENT EXCHANGER"/>
    <property type="match status" value="1"/>
</dbReference>
<protein>
    <recommendedName>
        <fullName evidence="12">Sodium/calcium exchanger membrane region domain-containing protein</fullName>
    </recommendedName>
</protein>
<accession>A0A835W260</accession>
<sequence>MRCCFGVRGAGLACVLLALVVGHVAHGQDPGQAADASPAPSPDPTPSPSPSPSPAPTYSCDRVDRVPRDERCTFVRQQCESDSRLPYTEWYYCHVAPHGAFATFLFTLFLGGLLPLLFTLLGDTAEIYFSPIMTHVAQCIPKMRPRFAGVTFVAIGNGAPDLSSNISAIRNGDWLLATGALTGAAMFVQCVVAGEVMRASGGPVKCRGATLRDVAIYSASVALVLASFAAGRISHWFIAAAAVLYLTYAAWVFAGDEWHERGRPAARTLWRSLRDTWDRWFGARQEPQGLPWAAVDVGGQLSPRASGTELLSPLVLAGRSGSLGGAAAGAGAAGPRPTSPQSQRVRSPGARPHHQTHHHLMSAKAYQTMVWADLSPEDPSGSRSARRLAAAAGKGGGEEDEEQGLLSRRRGGRKQRRRRGGGGEAAGGRGPAGSALELGPASGYAPPALASLSPSASALAAPPSAAAIAAARLGSIGGGGSSGSGLLTLSSLDGSALAAPAPVDAAPQWGSAANLAAAGGAAGAARGSSAGGAGGGGSSATAGAATAADGGVARKASLAASGGSGRLAGAGSVSLDPWSSGLTSAGPGLGAGLGAGLGRGGAGSQDGSYDGSDLEEDDDEGADAYDREAAVAAAREARRRRSRQGDEGEDDEAGSSGSEEGSGSGVSSREAGPPRELWARVQYELTVGTSAEWADLPPDSLRRRWRALTFPLLLPVYLALRLTIPFADPATYSRRWLIATCAAAPLLAAAYLAPSAAAVVPMVIAAAVAGGVLAAAVAYFTAGEEDALPDWDLLGRGFAFGPAAFAVFGFFMGVLWIDTLASEAVGVVGLLAGLLRVPSSVMGLTLMAWGNSLGDFFGNPAMARRGQPTMALTACFAGPLFNMLASLALGFGAYFARKRVSSAEVVLRPEVALGCGFLLTYNAAVAAAGLANGGRLPERFYLFARAWYGAYFAAACALGLWAGQGEA</sequence>
<evidence type="ECO:0000256" key="9">
    <source>
        <dbReference type="SAM" id="MobiDB-lite"/>
    </source>
</evidence>
<feature type="compositionally biased region" description="Pro residues" evidence="9">
    <location>
        <begin position="39"/>
        <end position="55"/>
    </location>
</feature>
<keyword evidence="6 10" id="KW-0472">Membrane</keyword>
<keyword evidence="5" id="KW-0915">Sodium</keyword>
<feature type="transmembrane region" description="Helical" evidence="10">
    <location>
        <begin position="942"/>
        <end position="962"/>
    </location>
</feature>
<reference evidence="13" key="1">
    <citation type="journal article" date="2020" name="bioRxiv">
        <title>Comparative genomics of Chlamydomonas.</title>
        <authorList>
            <person name="Craig R.J."/>
            <person name="Hasan A.R."/>
            <person name="Ness R.W."/>
            <person name="Keightley P.D."/>
        </authorList>
    </citation>
    <scope>NUCLEOTIDE SEQUENCE</scope>
    <source>
        <strain evidence="13">SAG 7.73</strain>
    </source>
</reference>
<feature type="transmembrane region" description="Helical" evidence="10">
    <location>
        <begin position="736"/>
        <end position="753"/>
    </location>
</feature>
<feature type="transmembrane region" description="Helical" evidence="10">
    <location>
        <begin position="759"/>
        <end position="781"/>
    </location>
</feature>
<dbReference type="Proteomes" id="UP000650467">
    <property type="component" value="Unassembled WGS sequence"/>
</dbReference>
<evidence type="ECO:0000313" key="14">
    <source>
        <dbReference type="Proteomes" id="UP000650467"/>
    </source>
</evidence>
<keyword evidence="2" id="KW-0813">Transport</keyword>
<evidence type="ECO:0000256" key="5">
    <source>
        <dbReference type="ARBA" id="ARBA00023053"/>
    </source>
</evidence>
<feature type="transmembrane region" description="Helical" evidence="10">
    <location>
        <begin position="100"/>
        <end position="121"/>
    </location>
</feature>
<evidence type="ECO:0000256" key="4">
    <source>
        <dbReference type="ARBA" id="ARBA00022989"/>
    </source>
</evidence>
<keyword evidence="11" id="KW-0732">Signal</keyword>
<feature type="transmembrane region" description="Helical" evidence="10">
    <location>
        <begin position="705"/>
        <end position="724"/>
    </location>
</feature>
<evidence type="ECO:0000313" key="13">
    <source>
        <dbReference type="EMBL" id="KAG2434264.1"/>
    </source>
</evidence>
<feature type="transmembrane region" description="Helical" evidence="10">
    <location>
        <begin position="911"/>
        <end position="930"/>
    </location>
</feature>
<evidence type="ECO:0000256" key="6">
    <source>
        <dbReference type="ARBA" id="ARBA00023136"/>
    </source>
</evidence>
<evidence type="ECO:0000256" key="3">
    <source>
        <dbReference type="ARBA" id="ARBA00022692"/>
    </source>
</evidence>
<feature type="compositionally biased region" description="Low complexity" evidence="9">
    <location>
        <begin position="654"/>
        <end position="671"/>
    </location>
</feature>
<evidence type="ECO:0000256" key="7">
    <source>
        <dbReference type="ARBA" id="ARBA00023201"/>
    </source>
</evidence>
<gene>
    <name evidence="13" type="ORF">HXX76_007989</name>
</gene>
<feature type="transmembrane region" description="Helical" evidence="10">
    <location>
        <begin position="214"/>
        <end position="231"/>
    </location>
</feature>
<feature type="chain" id="PRO_5032331329" description="Sodium/calcium exchanger membrane region domain-containing protein" evidence="11">
    <location>
        <begin position="28"/>
        <end position="967"/>
    </location>
</feature>
<dbReference type="Gene3D" id="1.20.1420.30">
    <property type="entry name" value="NCX, central ion-binding region"/>
    <property type="match status" value="2"/>
</dbReference>
<dbReference type="OrthoDB" id="407410at2759"/>
<feature type="region of interest" description="Disordered" evidence="9">
    <location>
        <begin position="30"/>
        <end position="59"/>
    </location>
</feature>
<organism evidence="13 14">
    <name type="scientific">Chlamydomonas incerta</name>
    <dbReference type="NCBI Taxonomy" id="51695"/>
    <lineage>
        <taxon>Eukaryota</taxon>
        <taxon>Viridiplantae</taxon>
        <taxon>Chlorophyta</taxon>
        <taxon>core chlorophytes</taxon>
        <taxon>Chlorophyceae</taxon>
        <taxon>CS clade</taxon>
        <taxon>Chlamydomonadales</taxon>
        <taxon>Chlamydomonadaceae</taxon>
        <taxon>Chlamydomonas</taxon>
    </lineage>
</organism>
<feature type="compositionally biased region" description="Acidic residues" evidence="9">
    <location>
        <begin position="612"/>
        <end position="623"/>
    </location>
</feature>
<evidence type="ECO:0000256" key="1">
    <source>
        <dbReference type="ARBA" id="ARBA00004141"/>
    </source>
</evidence>
<evidence type="ECO:0000256" key="2">
    <source>
        <dbReference type="ARBA" id="ARBA00022448"/>
    </source>
</evidence>
<proteinExistence type="inferred from homology"/>
<feature type="transmembrane region" description="Helical" evidence="10">
    <location>
        <begin position="829"/>
        <end position="849"/>
    </location>
</feature>
<feature type="compositionally biased region" description="Basic residues" evidence="9">
    <location>
        <begin position="351"/>
        <end position="360"/>
    </location>
</feature>
<dbReference type="GO" id="GO:0006814">
    <property type="term" value="P:sodium ion transport"/>
    <property type="evidence" value="ECO:0007669"/>
    <property type="project" value="UniProtKB-KW"/>
</dbReference>
<comment type="similarity">
    <text evidence="8">Belongs to the Ca(2+):cation antiporter (CaCA) (TC 2.A.19) family. Cation/calcium exchanger (CCX) subfamily.</text>
</comment>
<evidence type="ECO:0000259" key="12">
    <source>
        <dbReference type="Pfam" id="PF01699"/>
    </source>
</evidence>
<dbReference type="GO" id="GO:0016020">
    <property type="term" value="C:membrane"/>
    <property type="evidence" value="ECO:0007669"/>
    <property type="project" value="UniProtKB-SubCell"/>
</dbReference>
<feature type="signal peptide" evidence="11">
    <location>
        <begin position="1"/>
        <end position="27"/>
    </location>
</feature>
<evidence type="ECO:0000256" key="11">
    <source>
        <dbReference type="SAM" id="SignalP"/>
    </source>
</evidence>
<dbReference type="Pfam" id="PF01699">
    <property type="entry name" value="Na_Ca_ex"/>
    <property type="match status" value="2"/>
</dbReference>
<feature type="domain" description="Sodium/calcium exchanger membrane region" evidence="12">
    <location>
        <begin position="116"/>
        <end position="253"/>
    </location>
</feature>
<feature type="transmembrane region" description="Helical" evidence="10">
    <location>
        <begin position="870"/>
        <end position="891"/>
    </location>
</feature>
<keyword evidence="7" id="KW-0406">Ion transport</keyword>
<dbReference type="InterPro" id="IPR004837">
    <property type="entry name" value="NaCa_Exmemb"/>
</dbReference>
<dbReference type="PANTHER" id="PTHR12266:SF0">
    <property type="entry name" value="MITOCHONDRIAL SODIUM_CALCIUM EXCHANGER PROTEIN"/>
    <property type="match status" value="1"/>
</dbReference>
<keyword evidence="4 10" id="KW-1133">Transmembrane helix</keyword>
<evidence type="ECO:0000256" key="10">
    <source>
        <dbReference type="SAM" id="Phobius"/>
    </source>
</evidence>
<comment type="caution">
    <text evidence="13">The sequence shown here is derived from an EMBL/GenBank/DDBJ whole genome shotgun (WGS) entry which is preliminary data.</text>
</comment>
<feature type="compositionally biased region" description="Low complexity" evidence="9">
    <location>
        <begin position="381"/>
        <end position="392"/>
    </location>
</feature>
<keyword evidence="14" id="KW-1185">Reference proteome</keyword>
<keyword evidence="7" id="KW-0739">Sodium transport</keyword>
<feature type="region of interest" description="Disordered" evidence="9">
    <location>
        <begin position="596"/>
        <end position="673"/>
    </location>
</feature>
<dbReference type="AlphaFoldDB" id="A0A835W260"/>
<dbReference type="EMBL" id="JAEHOC010000017">
    <property type="protein sequence ID" value="KAG2434264.1"/>
    <property type="molecule type" value="Genomic_DNA"/>
</dbReference>
<dbReference type="GO" id="GO:0008324">
    <property type="term" value="F:monoatomic cation transmembrane transporter activity"/>
    <property type="evidence" value="ECO:0007669"/>
    <property type="project" value="TreeGrafter"/>
</dbReference>
<feature type="transmembrane region" description="Helical" evidence="10">
    <location>
        <begin position="793"/>
        <end position="817"/>
    </location>
</feature>
<feature type="region of interest" description="Disordered" evidence="9">
    <location>
        <begin position="374"/>
        <end position="439"/>
    </location>
</feature>
<evidence type="ECO:0000256" key="8">
    <source>
        <dbReference type="ARBA" id="ARBA00038187"/>
    </source>
</evidence>
<feature type="domain" description="Sodium/calcium exchanger membrane region" evidence="12">
    <location>
        <begin position="806"/>
        <end position="913"/>
    </location>
</feature>
<comment type="subcellular location">
    <subcellularLocation>
        <location evidence="1">Membrane</location>
        <topology evidence="1">Multi-pass membrane protein</topology>
    </subcellularLocation>
</comment>
<feature type="compositionally biased region" description="Basic residues" evidence="9">
    <location>
        <begin position="407"/>
        <end position="420"/>
    </location>
</feature>
<keyword evidence="3 10" id="KW-0812">Transmembrane</keyword>